<keyword evidence="5 7" id="KW-1133">Transmembrane helix</keyword>
<dbReference type="SUPFAM" id="SSF161098">
    <property type="entry name" value="MetI-like"/>
    <property type="match status" value="1"/>
</dbReference>
<feature type="transmembrane region" description="Helical" evidence="7">
    <location>
        <begin position="65"/>
        <end position="81"/>
    </location>
</feature>
<dbReference type="PROSITE" id="PS50928">
    <property type="entry name" value="ABC_TM1"/>
    <property type="match status" value="1"/>
</dbReference>
<accession>A0A919NBX4</accession>
<evidence type="ECO:0000313" key="9">
    <source>
        <dbReference type="EMBL" id="GIF07875.1"/>
    </source>
</evidence>
<dbReference type="PANTHER" id="PTHR30151">
    <property type="entry name" value="ALKANE SULFONATE ABC TRANSPORTER-RELATED, MEMBRANE SUBUNIT"/>
    <property type="match status" value="1"/>
</dbReference>
<reference evidence="9" key="1">
    <citation type="submission" date="2021-01" db="EMBL/GenBank/DDBJ databases">
        <title>Whole genome shotgun sequence of Actinoplanes siamensis NBRC 109076.</title>
        <authorList>
            <person name="Komaki H."/>
            <person name="Tamura T."/>
        </authorList>
    </citation>
    <scope>NUCLEOTIDE SEQUENCE</scope>
    <source>
        <strain evidence="9">NBRC 109076</strain>
    </source>
</reference>
<evidence type="ECO:0000256" key="1">
    <source>
        <dbReference type="ARBA" id="ARBA00004651"/>
    </source>
</evidence>
<dbReference type="InterPro" id="IPR035906">
    <property type="entry name" value="MetI-like_sf"/>
</dbReference>
<comment type="subcellular location">
    <subcellularLocation>
        <location evidence="1 7">Cell membrane</location>
        <topology evidence="1 7">Multi-pass membrane protein</topology>
    </subcellularLocation>
</comment>
<dbReference type="Gene3D" id="1.10.3720.10">
    <property type="entry name" value="MetI-like"/>
    <property type="match status" value="1"/>
</dbReference>
<keyword evidence="10" id="KW-1185">Reference proteome</keyword>
<dbReference type="GO" id="GO:0055085">
    <property type="term" value="P:transmembrane transport"/>
    <property type="evidence" value="ECO:0007669"/>
    <property type="project" value="InterPro"/>
</dbReference>
<gene>
    <name evidence="9" type="primary">ssuC_7</name>
    <name evidence="9" type="ORF">Asi03nite_54130</name>
</gene>
<dbReference type="CDD" id="cd06261">
    <property type="entry name" value="TM_PBP2"/>
    <property type="match status" value="1"/>
</dbReference>
<sequence length="311" mass="33602">MKYAGARAGLEGAFAPETAGLGPEPQKIKTLNPDEVSGLDALELAPKREKGQLGLRIWHSAWPKLLAIAIVVALWELVYLAEWKPAYVFPSPLDVFTTLKDLVTTPDFWDGVRLTMTRAITGFALAVAIGTVVGAAVSRFAPLRAAIGSLITGLQTMPSIMWFPLAILLFQLGEQAIMFVVVIGAAPSVANGLISGIDYVPRTWLRVGQVMGMKGLDRYRHLILPASLPSFVSGLKQGWAFSWRSLMAGELLVIVPGTVSVGVRMQNARDLSDTPLVISYILVVLVIGILIDQLFNAADNALRKRWGLTGT</sequence>
<protein>
    <submittedName>
        <fullName evidence="9">Sulfate ABC transporter permease</fullName>
    </submittedName>
</protein>
<comment type="similarity">
    <text evidence="7">Belongs to the binding-protein-dependent transport system permease family.</text>
</comment>
<evidence type="ECO:0000256" key="5">
    <source>
        <dbReference type="ARBA" id="ARBA00022989"/>
    </source>
</evidence>
<evidence type="ECO:0000256" key="3">
    <source>
        <dbReference type="ARBA" id="ARBA00022475"/>
    </source>
</evidence>
<dbReference type="InterPro" id="IPR000515">
    <property type="entry name" value="MetI-like"/>
</dbReference>
<keyword evidence="4 7" id="KW-0812">Transmembrane</keyword>
<feature type="transmembrane region" description="Helical" evidence="7">
    <location>
        <begin position="176"/>
        <end position="200"/>
    </location>
</feature>
<name>A0A919NBX4_9ACTN</name>
<feature type="domain" description="ABC transmembrane type-1" evidence="8">
    <location>
        <begin position="112"/>
        <end position="295"/>
    </location>
</feature>
<dbReference type="GO" id="GO:0005886">
    <property type="term" value="C:plasma membrane"/>
    <property type="evidence" value="ECO:0007669"/>
    <property type="project" value="UniProtKB-SubCell"/>
</dbReference>
<feature type="transmembrane region" description="Helical" evidence="7">
    <location>
        <begin position="150"/>
        <end position="170"/>
    </location>
</feature>
<evidence type="ECO:0000259" key="8">
    <source>
        <dbReference type="PROSITE" id="PS50928"/>
    </source>
</evidence>
<feature type="transmembrane region" description="Helical" evidence="7">
    <location>
        <begin position="221"/>
        <end position="239"/>
    </location>
</feature>
<dbReference type="PANTHER" id="PTHR30151:SF40">
    <property type="entry name" value="TRANSPORT SYSTEM INTEGRAL MEMBRANE PROTEIN"/>
    <property type="match status" value="1"/>
</dbReference>
<keyword evidence="3" id="KW-1003">Cell membrane</keyword>
<feature type="transmembrane region" description="Helical" evidence="7">
    <location>
        <begin position="245"/>
        <end position="263"/>
    </location>
</feature>
<evidence type="ECO:0000256" key="2">
    <source>
        <dbReference type="ARBA" id="ARBA00022448"/>
    </source>
</evidence>
<evidence type="ECO:0000256" key="7">
    <source>
        <dbReference type="RuleBase" id="RU363032"/>
    </source>
</evidence>
<dbReference type="AlphaFoldDB" id="A0A919NBX4"/>
<proteinExistence type="inferred from homology"/>
<evidence type="ECO:0000256" key="6">
    <source>
        <dbReference type="ARBA" id="ARBA00023136"/>
    </source>
</evidence>
<dbReference type="Pfam" id="PF00528">
    <property type="entry name" value="BPD_transp_1"/>
    <property type="match status" value="1"/>
</dbReference>
<evidence type="ECO:0000313" key="10">
    <source>
        <dbReference type="Proteomes" id="UP000629619"/>
    </source>
</evidence>
<dbReference type="Proteomes" id="UP000629619">
    <property type="component" value="Unassembled WGS sequence"/>
</dbReference>
<evidence type="ECO:0000256" key="4">
    <source>
        <dbReference type="ARBA" id="ARBA00022692"/>
    </source>
</evidence>
<organism evidence="9 10">
    <name type="scientific">Actinoplanes siamensis</name>
    <dbReference type="NCBI Taxonomy" id="1223317"/>
    <lineage>
        <taxon>Bacteria</taxon>
        <taxon>Bacillati</taxon>
        <taxon>Actinomycetota</taxon>
        <taxon>Actinomycetes</taxon>
        <taxon>Micromonosporales</taxon>
        <taxon>Micromonosporaceae</taxon>
        <taxon>Actinoplanes</taxon>
    </lineage>
</organism>
<keyword evidence="2 7" id="KW-0813">Transport</keyword>
<keyword evidence="6 7" id="KW-0472">Membrane</keyword>
<comment type="caution">
    <text evidence="9">The sequence shown here is derived from an EMBL/GenBank/DDBJ whole genome shotgun (WGS) entry which is preliminary data.</text>
</comment>
<feature type="transmembrane region" description="Helical" evidence="7">
    <location>
        <begin position="275"/>
        <end position="295"/>
    </location>
</feature>
<feature type="transmembrane region" description="Helical" evidence="7">
    <location>
        <begin position="119"/>
        <end position="138"/>
    </location>
</feature>
<dbReference type="EMBL" id="BOMW01000056">
    <property type="protein sequence ID" value="GIF07875.1"/>
    <property type="molecule type" value="Genomic_DNA"/>
</dbReference>